<evidence type="ECO:0000256" key="1">
    <source>
        <dbReference type="ARBA" id="ARBA00008894"/>
    </source>
</evidence>
<dbReference type="InterPro" id="IPR008808">
    <property type="entry name" value="Powdery_mildew-R_dom"/>
</dbReference>
<proteinExistence type="inferred from homology"/>
<comment type="similarity">
    <text evidence="1">Belongs to the disease resistance NB-LRR family.</text>
</comment>
<name>A0AA88UA06_9ASTE</name>
<accession>A0AA88UA06</accession>
<dbReference type="EMBL" id="JAVXUO010002326">
    <property type="protein sequence ID" value="KAK2974281.1"/>
    <property type="molecule type" value="Genomic_DNA"/>
</dbReference>
<dbReference type="Gene3D" id="3.40.50.300">
    <property type="entry name" value="P-loop containing nucleotide triphosphate hydrolases"/>
    <property type="match status" value="1"/>
</dbReference>
<protein>
    <recommendedName>
        <fullName evidence="3">RPW8 domain-containing protein</fullName>
    </recommendedName>
</protein>
<feature type="domain" description="RPW8" evidence="3">
    <location>
        <begin position="14"/>
        <end position="174"/>
    </location>
</feature>
<evidence type="ECO:0000256" key="2">
    <source>
        <dbReference type="ARBA" id="ARBA00022821"/>
    </source>
</evidence>
<dbReference type="AlphaFoldDB" id="A0AA88UA06"/>
<dbReference type="Proteomes" id="UP001187471">
    <property type="component" value="Unassembled WGS sequence"/>
</dbReference>
<evidence type="ECO:0000259" key="3">
    <source>
        <dbReference type="PROSITE" id="PS51153"/>
    </source>
</evidence>
<reference evidence="4" key="1">
    <citation type="submission" date="2022-12" db="EMBL/GenBank/DDBJ databases">
        <title>Draft genome assemblies for two species of Escallonia (Escalloniales).</title>
        <authorList>
            <person name="Chanderbali A."/>
            <person name="Dervinis C."/>
            <person name="Anghel I."/>
            <person name="Soltis D."/>
            <person name="Soltis P."/>
            <person name="Zapata F."/>
        </authorList>
    </citation>
    <scope>NUCLEOTIDE SEQUENCE</scope>
    <source>
        <strain evidence="4">UCBG92.1500</strain>
        <tissue evidence="4">Leaf</tissue>
    </source>
</reference>
<dbReference type="PANTHER" id="PTHR36766:SF3">
    <property type="entry name" value="RPW8 DOMAIN-CONTAINING PROTEIN"/>
    <property type="match status" value="1"/>
</dbReference>
<dbReference type="PROSITE" id="PS51153">
    <property type="entry name" value="RPW8"/>
    <property type="match status" value="1"/>
</dbReference>
<organism evidence="4 5">
    <name type="scientific">Escallonia rubra</name>
    <dbReference type="NCBI Taxonomy" id="112253"/>
    <lineage>
        <taxon>Eukaryota</taxon>
        <taxon>Viridiplantae</taxon>
        <taxon>Streptophyta</taxon>
        <taxon>Embryophyta</taxon>
        <taxon>Tracheophyta</taxon>
        <taxon>Spermatophyta</taxon>
        <taxon>Magnoliopsida</taxon>
        <taxon>eudicotyledons</taxon>
        <taxon>Gunneridae</taxon>
        <taxon>Pentapetalae</taxon>
        <taxon>asterids</taxon>
        <taxon>campanulids</taxon>
        <taxon>Escalloniales</taxon>
        <taxon>Escalloniaceae</taxon>
        <taxon>Escallonia</taxon>
    </lineage>
</organism>
<dbReference type="PANTHER" id="PTHR36766">
    <property type="entry name" value="PLANT BROAD-SPECTRUM MILDEW RESISTANCE PROTEIN RPW8"/>
    <property type="match status" value="1"/>
</dbReference>
<dbReference type="InterPro" id="IPR027417">
    <property type="entry name" value="P-loop_NTPase"/>
</dbReference>
<dbReference type="SUPFAM" id="SSF52540">
    <property type="entry name" value="P-loop containing nucleoside triphosphate hydrolases"/>
    <property type="match status" value="1"/>
</dbReference>
<gene>
    <name evidence="4" type="ORF">RJ640_016767</name>
</gene>
<sequence>MRTAEVGKIGRGRREVIDIQVGVEGRSGMRRSHRHLDDLDVSEALVIDVAVKNIYFTSDLNSLKATLQSIEPNLLDIEKHNKELDRAKNTKPYIDLLNKGKKLVQGCSEIDPSNVINRYRYSNKIVHYNADLQSFCKVKVQLEQSSDIKEIQVKMNRTTDMLEHLTGWSFGGGFGEDWELMDRVFGLDLPLEELKEMVLHKESSVVLLSAPGGCGKTTLAKMLCRDPKIQGNE</sequence>
<comment type="caution">
    <text evidence="4">The sequence shown here is derived from an EMBL/GenBank/DDBJ whole genome shotgun (WGS) entry which is preliminary data.</text>
</comment>
<dbReference type="Pfam" id="PF05659">
    <property type="entry name" value="RPW8"/>
    <property type="match status" value="1"/>
</dbReference>
<evidence type="ECO:0000313" key="4">
    <source>
        <dbReference type="EMBL" id="KAK2974281.1"/>
    </source>
</evidence>
<keyword evidence="2" id="KW-0611">Plant defense</keyword>
<keyword evidence="5" id="KW-1185">Reference proteome</keyword>
<evidence type="ECO:0000313" key="5">
    <source>
        <dbReference type="Proteomes" id="UP001187471"/>
    </source>
</evidence>
<dbReference type="GO" id="GO:0006952">
    <property type="term" value="P:defense response"/>
    <property type="evidence" value="ECO:0007669"/>
    <property type="project" value="UniProtKB-KW"/>
</dbReference>